<dbReference type="Proteomes" id="UP000324974">
    <property type="component" value="Chromosome"/>
</dbReference>
<evidence type="ECO:0000313" key="3">
    <source>
        <dbReference type="Proteomes" id="UP000324974"/>
    </source>
</evidence>
<reference evidence="3" key="1">
    <citation type="submission" date="2019-08" db="EMBL/GenBank/DDBJ databases">
        <title>Limnoglobus roseus gen. nov., sp. nov., a novel freshwater planctomycete with a giant genome from the family Gemmataceae.</title>
        <authorList>
            <person name="Kulichevskaya I.S."/>
            <person name="Naumoff D.G."/>
            <person name="Miroshnikov K."/>
            <person name="Ivanova A."/>
            <person name="Philippov D.A."/>
            <person name="Hakobyan A."/>
            <person name="Rijpstra I.C."/>
            <person name="Sinninghe Damste J.S."/>
            <person name="Liesack W."/>
            <person name="Dedysh S.N."/>
        </authorList>
    </citation>
    <scope>NUCLEOTIDE SEQUENCE [LARGE SCALE GENOMIC DNA]</scope>
    <source>
        <strain evidence="3">PX52</strain>
    </source>
</reference>
<dbReference type="EMBL" id="CP042425">
    <property type="protein sequence ID" value="QEL20716.1"/>
    <property type="molecule type" value="Genomic_DNA"/>
</dbReference>
<evidence type="ECO:0000256" key="1">
    <source>
        <dbReference type="SAM" id="MobiDB-lite"/>
    </source>
</evidence>
<sequence>MGNLHETRWPDPSGSRGTEPAARKGRPRTWAVCPVCSVAFPVPRLSQRHCSLACKFKAQTTGRKVVRRTVTKARSAQSLLRYHVQAGNVVRPSTCEECGRTGCRIEGAHFNYDEPLRVRWLCVPCHRRWDMREPKGATYRLEAPRPDPAPGEGAPARSTATALAAVLVQRSAGTV</sequence>
<feature type="region of interest" description="Disordered" evidence="1">
    <location>
        <begin position="1"/>
        <end position="23"/>
    </location>
</feature>
<keyword evidence="3" id="KW-1185">Reference proteome</keyword>
<proteinExistence type="predicted"/>
<dbReference type="KEGG" id="lrs:PX52LOC_07825"/>
<name>A0A5C1ARR1_9BACT</name>
<dbReference type="OrthoDB" id="276826at2"/>
<organism evidence="2 3">
    <name type="scientific">Limnoglobus roseus</name>
    <dbReference type="NCBI Taxonomy" id="2598579"/>
    <lineage>
        <taxon>Bacteria</taxon>
        <taxon>Pseudomonadati</taxon>
        <taxon>Planctomycetota</taxon>
        <taxon>Planctomycetia</taxon>
        <taxon>Gemmatales</taxon>
        <taxon>Gemmataceae</taxon>
        <taxon>Limnoglobus</taxon>
    </lineage>
</organism>
<gene>
    <name evidence="2" type="ORF">PX52LOC_07825</name>
</gene>
<dbReference type="RefSeq" id="WP_149114977.1">
    <property type="nucleotide sequence ID" value="NZ_CP042425.1"/>
</dbReference>
<dbReference type="AlphaFoldDB" id="A0A5C1ARR1"/>
<protein>
    <submittedName>
        <fullName evidence="2">Uncharacterized protein</fullName>
    </submittedName>
</protein>
<accession>A0A5C1ARR1</accession>
<evidence type="ECO:0000313" key="2">
    <source>
        <dbReference type="EMBL" id="QEL20716.1"/>
    </source>
</evidence>